<keyword evidence="2" id="KW-1185">Reference proteome</keyword>
<dbReference type="Proteomes" id="UP001209755">
    <property type="component" value="Unassembled WGS sequence"/>
</dbReference>
<comment type="caution">
    <text evidence="1">The sequence shown here is derived from an EMBL/GenBank/DDBJ whole genome shotgun (WGS) entry which is preliminary data.</text>
</comment>
<dbReference type="RefSeq" id="WP_264600572.1">
    <property type="nucleotide sequence ID" value="NZ_JAOQNS010000003.1"/>
</dbReference>
<organism evidence="1 2">
    <name type="scientific">Rhodobium gokarnense</name>
    <dbReference type="NCBI Taxonomy" id="364296"/>
    <lineage>
        <taxon>Bacteria</taxon>
        <taxon>Pseudomonadati</taxon>
        <taxon>Pseudomonadota</taxon>
        <taxon>Alphaproteobacteria</taxon>
        <taxon>Hyphomicrobiales</taxon>
        <taxon>Rhodobiaceae</taxon>
        <taxon>Rhodobium</taxon>
    </lineage>
</organism>
<protein>
    <submittedName>
        <fullName evidence="1">Uncharacterized protein</fullName>
    </submittedName>
</protein>
<dbReference type="EMBL" id="JAOQNS010000003">
    <property type="protein sequence ID" value="MCW2306909.1"/>
    <property type="molecule type" value="Genomic_DNA"/>
</dbReference>
<accession>A0ABT3H950</accession>
<evidence type="ECO:0000313" key="2">
    <source>
        <dbReference type="Proteomes" id="UP001209755"/>
    </source>
</evidence>
<proteinExistence type="predicted"/>
<gene>
    <name evidence="1" type="ORF">M2319_001231</name>
</gene>
<name>A0ABT3H950_9HYPH</name>
<reference evidence="2" key="1">
    <citation type="submission" date="2023-07" db="EMBL/GenBank/DDBJ databases">
        <title>Genome sequencing of Purple Non-Sulfur Bacteria from various extreme environments.</title>
        <authorList>
            <person name="Mayer M."/>
        </authorList>
    </citation>
    <scope>NUCLEOTIDE SEQUENCE [LARGE SCALE GENOMIC DNA]</scope>
    <source>
        <strain evidence="2">DSM 17935</strain>
    </source>
</reference>
<sequence>MGQLGQTFGPTDLEPSEVYLDELCGTTPPDPDHAGLIAGVARLLPDLNFHLALTRTGWHRIGGVVNEDGDRIAGNLRQWAETESDHDMFALYERYADAGYLTTRYDGRTHYFVAPMGDRAPNFVQLEVEEIVEVVDRPLFVDDEVPDDIEDLLDPPGAFGARLEPMVLAPPRYIFRVITDVADLVAEHVTSGGSDLRYIRFLEEWDRSSAGEATRFCDHFVLRLLPFQDRFGEQKVEATPLPIDALTVPKEGIGTLSGRPLADYLTDYDKAAGFPMAWYFAMVLLKKTLTAIPPAVFTDVKHNYRYLPERDIAVLEGWMHKPYSF</sequence>
<evidence type="ECO:0000313" key="1">
    <source>
        <dbReference type="EMBL" id="MCW2306909.1"/>
    </source>
</evidence>